<dbReference type="GO" id="GO:0004674">
    <property type="term" value="F:protein serine/threonine kinase activity"/>
    <property type="evidence" value="ECO:0007669"/>
    <property type="project" value="TreeGrafter"/>
</dbReference>
<dbReference type="PANTHER" id="PTHR24359">
    <property type="entry name" value="SERINE/THREONINE-PROTEIN KINASE SBK1"/>
    <property type="match status" value="1"/>
</dbReference>
<dbReference type="PROSITE" id="PS50011">
    <property type="entry name" value="PROTEIN_KINASE_DOM"/>
    <property type="match status" value="1"/>
</dbReference>
<dbReference type="SUPFAM" id="SSF56112">
    <property type="entry name" value="Protein kinase-like (PK-like)"/>
    <property type="match status" value="1"/>
</dbReference>
<dbReference type="CDD" id="cd00180">
    <property type="entry name" value="PKc"/>
    <property type="match status" value="1"/>
</dbReference>
<dbReference type="PANTHER" id="PTHR24359:SF1">
    <property type="entry name" value="INHIBITOR OF NUCLEAR FACTOR KAPPA-B KINASE EPSILON SUBUNIT HOMOLOG 1-RELATED"/>
    <property type="match status" value="1"/>
</dbReference>
<dbReference type="GO" id="GO:0005524">
    <property type="term" value="F:ATP binding"/>
    <property type="evidence" value="ECO:0007669"/>
    <property type="project" value="InterPro"/>
</dbReference>
<keyword evidence="3" id="KW-0808">Transferase</keyword>
<dbReference type="Pfam" id="PF06985">
    <property type="entry name" value="HET"/>
    <property type="match status" value="1"/>
</dbReference>
<evidence type="ECO:0000259" key="2">
    <source>
        <dbReference type="PROSITE" id="PS50011"/>
    </source>
</evidence>
<dbReference type="InParanoid" id="F0X730"/>
<dbReference type="AlphaFoldDB" id="F0X730"/>
<organism evidence="4">
    <name type="scientific">Grosmannia clavigera (strain kw1407 / UAMH 11150)</name>
    <name type="common">Blue stain fungus</name>
    <name type="synonym">Graphiocladiella clavigera</name>
    <dbReference type="NCBI Taxonomy" id="655863"/>
    <lineage>
        <taxon>Eukaryota</taxon>
        <taxon>Fungi</taxon>
        <taxon>Dikarya</taxon>
        <taxon>Ascomycota</taxon>
        <taxon>Pezizomycotina</taxon>
        <taxon>Sordariomycetes</taxon>
        <taxon>Sordariomycetidae</taxon>
        <taxon>Ophiostomatales</taxon>
        <taxon>Ophiostomataceae</taxon>
        <taxon>Leptographium</taxon>
    </lineage>
</organism>
<keyword evidence="3" id="KW-0418">Kinase</keyword>
<proteinExistence type="predicted"/>
<dbReference type="Pfam" id="PF00069">
    <property type="entry name" value="Pkinase"/>
    <property type="match status" value="1"/>
</dbReference>
<gene>
    <name evidence="3" type="ORF">CMQ_6828</name>
</gene>
<dbReference type="InterPro" id="IPR011009">
    <property type="entry name" value="Kinase-like_dom_sf"/>
</dbReference>
<dbReference type="GeneID" id="25980304"/>
<dbReference type="SMART" id="SM00220">
    <property type="entry name" value="S_TKc"/>
    <property type="match status" value="1"/>
</dbReference>
<evidence type="ECO:0000313" key="3">
    <source>
        <dbReference type="EMBL" id="EFX06507.1"/>
    </source>
</evidence>
<dbReference type="InterPro" id="IPR000719">
    <property type="entry name" value="Prot_kinase_dom"/>
</dbReference>
<protein>
    <submittedName>
        <fullName evidence="3">Protein kinase domain containing protein</fullName>
    </submittedName>
</protein>
<sequence>MSLNHDISSDLHLAISETFMEKQWAVLVPNFDDDVRVLELDMKQPLPFTHVEMEKASGGFSTVHKVVVHKEFRKYKTCKDTRNTGEIALKEIVFENGGFDKEVSANIEIRNIRHKNIVEYIGAIHRGNNYYLCFIWANGHDLGTYWNATRTPHLSSDSVESAIRQVRGLMDGLDSLHHISVDHHFRHTDIKPANILRFVRDPGRDSESIGTLKLSDFGLARRHTEATEKRNGTTAQAATTRYWPPEAKYRSDKTGLTRRYDVWSMGCVGIELVIWLLRGTKGLDQFNRSLVKDQYFEKSTTSQAADRIEVHYNVSNIITTILKDPGFQGRTAIGDFLQLIQDKMLVVNINQNLGSNLEVPNSGLVSASSKVRATAAELVKDLDLILQGHGGSNYWFTGKIRTPSPAPGPTPKIKPPTLTVTVDDYDLHGLHPNADTSHDSGRRGQTHHGPGGDFEQEAQKMEDVFSLAYCVLAACSARGQSDGMFSPRPERHVVMLAQINKVPIYVCNFIDNFQHDVLQSNLSGRGWVLQERALARRTVYFSQTQLYWECGDGIKLYEGLYRQYSRLQFTHATDRPVAIAGLQQRLIRDLDAVGGFGIFDDGRSLLQHSLLWQRGHEIRTLTRIDFGSGRAMPSWSWMAYHEGIDYIDLPLGNVEWLQSEVYSPWANSGALVWNTEFAKSSLEIGIRVREFRVDFNVNVNANTTPAEVAQANIVYDAPDPSRTSTGTILCVLMGKLRKGSTAGKQSTYCVLLVQSRGSRVRMGDQTYERVGVGLLSGMLIDLKSPGILARLR</sequence>
<feature type="domain" description="Protein kinase" evidence="2">
    <location>
        <begin position="49"/>
        <end position="345"/>
    </location>
</feature>
<dbReference type="RefSeq" id="XP_014175989.1">
    <property type="nucleotide sequence ID" value="XM_014320514.1"/>
</dbReference>
<dbReference type="STRING" id="655863.F0X730"/>
<dbReference type="Proteomes" id="UP000007796">
    <property type="component" value="Unassembled WGS sequence"/>
</dbReference>
<dbReference type="EMBL" id="GL629729">
    <property type="protein sequence ID" value="EFX06507.1"/>
    <property type="molecule type" value="Genomic_DNA"/>
</dbReference>
<accession>F0X730</accession>
<name>F0X730_GROCL</name>
<keyword evidence="4" id="KW-1185">Reference proteome</keyword>
<evidence type="ECO:0000313" key="4">
    <source>
        <dbReference type="Proteomes" id="UP000007796"/>
    </source>
</evidence>
<dbReference type="eggNOG" id="ENOG502R41Z">
    <property type="taxonomic scope" value="Eukaryota"/>
</dbReference>
<dbReference type="Gene3D" id="1.10.510.10">
    <property type="entry name" value="Transferase(Phosphotransferase) domain 1"/>
    <property type="match status" value="1"/>
</dbReference>
<dbReference type="InterPro" id="IPR010730">
    <property type="entry name" value="HET"/>
</dbReference>
<dbReference type="HOGENOM" id="CLU_002639_7_0_1"/>
<reference evidence="3 4" key="1">
    <citation type="journal article" date="2011" name="Proc. Natl. Acad. Sci. U.S.A.">
        <title>Genome and transcriptome analyses of the mountain pine beetle-fungal symbiont Grosmannia clavigera, a lodgepole pine pathogen.</title>
        <authorList>
            <person name="DiGuistini S."/>
            <person name="Wang Y."/>
            <person name="Liao N.Y."/>
            <person name="Taylor G."/>
            <person name="Tanguay P."/>
            <person name="Feau N."/>
            <person name="Henrissat B."/>
            <person name="Chan S.K."/>
            <person name="Hesse-Orce U."/>
            <person name="Alamouti S.M."/>
            <person name="Tsui C.K.M."/>
            <person name="Docking R.T."/>
            <person name="Levasseur A."/>
            <person name="Haridas S."/>
            <person name="Robertson G."/>
            <person name="Birol I."/>
            <person name="Holt R.A."/>
            <person name="Marra M.A."/>
            <person name="Hamelin R.C."/>
            <person name="Hirst M."/>
            <person name="Jones S.J.M."/>
            <person name="Bohlmann J."/>
            <person name="Breuil C."/>
        </authorList>
    </citation>
    <scope>NUCLEOTIDE SEQUENCE [LARGE SCALE GENOMIC DNA]</scope>
    <source>
        <strain evidence="4">kw1407 / UAMH 11150</strain>
    </source>
</reference>
<evidence type="ECO:0000256" key="1">
    <source>
        <dbReference type="SAM" id="MobiDB-lite"/>
    </source>
</evidence>
<feature type="region of interest" description="Disordered" evidence="1">
    <location>
        <begin position="429"/>
        <end position="454"/>
    </location>
</feature>
<dbReference type="OrthoDB" id="4062651at2759"/>